<evidence type="ECO:0000313" key="1">
    <source>
        <dbReference type="EMBL" id="PQQ66762.1"/>
    </source>
</evidence>
<accession>A0A2S8RAE6</accession>
<proteinExistence type="predicted"/>
<dbReference type="OrthoDB" id="5511471at2"/>
<dbReference type="AlphaFoldDB" id="A0A2S8RAE6"/>
<reference evidence="1 2" key="1">
    <citation type="journal article" date="2018" name="Syst. Appl. Microbiol.">
        <title>Characterization and high-quality draft genome sequence of Herbivorax saccincola A7, an anaerobic, alkaliphilic, thermophilic, cellulolytic, and xylanolytic bacterium.</title>
        <authorList>
            <person name="Aikawa S."/>
            <person name="Baramee S."/>
            <person name="Sermsathanaswadi J."/>
            <person name="Thianheng P."/>
            <person name="Tachaapaikoon C."/>
            <person name="Shikata A."/>
            <person name="Waeonukul R."/>
            <person name="Pason P."/>
            <person name="Ratanakhanokchai K."/>
            <person name="Kosugi A."/>
        </authorList>
    </citation>
    <scope>NUCLEOTIDE SEQUENCE [LARGE SCALE GENOMIC DNA]</scope>
    <source>
        <strain evidence="1 2">A7</strain>
    </source>
</reference>
<name>A0A2S8RAE6_9FIRM</name>
<dbReference type="Pfam" id="PF16138">
    <property type="entry name" value="DUF4846"/>
    <property type="match status" value="1"/>
</dbReference>
<comment type="caution">
    <text evidence="1">The sequence shown here is derived from an EMBL/GenBank/DDBJ whole genome shotgun (WGS) entry which is preliminary data.</text>
</comment>
<protein>
    <submittedName>
        <fullName evidence="1">Uncharacterized protein</fullName>
    </submittedName>
</protein>
<organism evidence="1 2">
    <name type="scientific">Acetivibrio saccincola</name>
    <dbReference type="NCBI Taxonomy" id="1677857"/>
    <lineage>
        <taxon>Bacteria</taxon>
        <taxon>Bacillati</taxon>
        <taxon>Bacillota</taxon>
        <taxon>Clostridia</taxon>
        <taxon>Eubacteriales</taxon>
        <taxon>Oscillospiraceae</taxon>
        <taxon>Acetivibrio</taxon>
    </lineage>
</organism>
<gene>
    <name evidence="1" type="ORF">B9R14_08370</name>
</gene>
<dbReference type="InterPro" id="IPR032315">
    <property type="entry name" value="DUF4846"/>
</dbReference>
<dbReference type="EMBL" id="NEMB01000003">
    <property type="protein sequence ID" value="PQQ66762.1"/>
    <property type="molecule type" value="Genomic_DNA"/>
</dbReference>
<sequence length="97" mass="11304">MQFKFVNAFVADYATWMEGNRIVVEGNHAYWVQQAEYSNDFRSFRNYFDMVFAYANTVSLERQLKCVDVKDMQIGDVFMEAPLPGHCVIVVDMAEED</sequence>
<evidence type="ECO:0000313" key="2">
    <source>
        <dbReference type="Proteomes" id="UP000239720"/>
    </source>
</evidence>
<dbReference type="RefSeq" id="WP_105368014.1">
    <property type="nucleotide sequence ID" value="NZ_DAONOL010000079.1"/>
</dbReference>
<dbReference type="Proteomes" id="UP000239720">
    <property type="component" value="Unassembled WGS sequence"/>
</dbReference>